<comment type="caution">
    <text evidence="1">The sequence shown here is derived from an EMBL/GenBank/DDBJ whole genome shotgun (WGS) entry which is preliminary data.</text>
</comment>
<gene>
    <name evidence="1" type="ORF">QFC24_004455</name>
</gene>
<dbReference type="Proteomes" id="UP001234202">
    <property type="component" value="Unassembled WGS sequence"/>
</dbReference>
<sequence length="188" mass="19804">TAFGNMAKTSAANKKKGSKLTTKTAQPRKTTANVKSTPAVRRQAKQLLTPTSQPAAESADSSNALRVTRSRPVFRPPLPPTTDQQADTAPPSSAPLIVESPDTPTTANSQSAYDSSVRPSPVDGENRGSQPTSTPGSALCSARTSIPPPVTHQLPPRSVSDEITTLQRENARLRGECIRCLLGPKVAI</sequence>
<evidence type="ECO:0000313" key="2">
    <source>
        <dbReference type="Proteomes" id="UP001234202"/>
    </source>
</evidence>
<dbReference type="EMBL" id="JASBWV010000015">
    <property type="protein sequence ID" value="KAJ9122225.1"/>
    <property type="molecule type" value="Genomic_DNA"/>
</dbReference>
<proteinExistence type="predicted"/>
<keyword evidence="2" id="KW-1185">Reference proteome</keyword>
<evidence type="ECO:0000313" key="1">
    <source>
        <dbReference type="EMBL" id="KAJ9122225.1"/>
    </source>
</evidence>
<protein>
    <submittedName>
        <fullName evidence="1">Uncharacterized protein</fullName>
    </submittedName>
</protein>
<reference evidence="1" key="1">
    <citation type="submission" date="2023-04" db="EMBL/GenBank/DDBJ databases">
        <title>Draft Genome sequencing of Naganishia species isolated from polar environments using Oxford Nanopore Technology.</title>
        <authorList>
            <person name="Leo P."/>
            <person name="Venkateswaran K."/>
        </authorList>
    </citation>
    <scope>NUCLEOTIDE SEQUENCE</scope>
    <source>
        <strain evidence="1">DBVPG 5303</strain>
    </source>
</reference>
<organism evidence="1 2">
    <name type="scientific">Naganishia onofrii</name>
    <dbReference type="NCBI Taxonomy" id="1851511"/>
    <lineage>
        <taxon>Eukaryota</taxon>
        <taxon>Fungi</taxon>
        <taxon>Dikarya</taxon>
        <taxon>Basidiomycota</taxon>
        <taxon>Agaricomycotina</taxon>
        <taxon>Tremellomycetes</taxon>
        <taxon>Filobasidiales</taxon>
        <taxon>Filobasidiaceae</taxon>
        <taxon>Naganishia</taxon>
    </lineage>
</organism>
<accession>A0ACC2XF40</accession>
<name>A0ACC2XF40_9TREE</name>
<feature type="non-terminal residue" evidence="1">
    <location>
        <position position="1"/>
    </location>
</feature>